<keyword evidence="7" id="KW-1185">Reference proteome</keyword>
<gene>
    <name evidence="6" type="ORF">D2N39_12265</name>
</gene>
<dbReference type="PANTHER" id="PTHR30126:SF21">
    <property type="entry name" value="TRANSCRIPTIONAL REGULATOR-RELATED"/>
    <property type="match status" value="1"/>
</dbReference>
<dbReference type="Gene3D" id="1.10.10.10">
    <property type="entry name" value="Winged helix-like DNA-binding domain superfamily/Winged helix DNA-binding domain"/>
    <property type="match status" value="1"/>
</dbReference>
<keyword evidence="2" id="KW-0805">Transcription regulation</keyword>
<dbReference type="InterPro" id="IPR005119">
    <property type="entry name" value="LysR_subst-bd"/>
</dbReference>
<sequence>MDMQLLRTFLEVFDTGAFASAAERLHVTQSAVSLRVQRLEDQLGRPLFLRHKTGVEPTPAGREFRRHAWSILKSWDQARRQVGAMEAEPASLTIGAEAALWPRLGFRWLDGLKTALPDAMLRAELGGSDMVLRRMTEGEMHVGLCFTPISRTGLRCEPLLEDQLVLVAPTEDCQIEDVRKYYILADWGPDFLRFHETALPELPIPKFQLSLGTLVGSYIRSRPFAAYLPARYVKPFLDAGQLHLVEDAPTFTLESWVIWRSDMETELAAVAESTLKAVVARLDEEVTDLLDDL</sequence>
<dbReference type="SUPFAM" id="SSF53850">
    <property type="entry name" value="Periplasmic binding protein-like II"/>
    <property type="match status" value="1"/>
</dbReference>
<dbReference type="PRINTS" id="PR00039">
    <property type="entry name" value="HTHLYSR"/>
</dbReference>
<dbReference type="PROSITE" id="PS50931">
    <property type="entry name" value="HTH_LYSR"/>
    <property type="match status" value="1"/>
</dbReference>
<dbReference type="InterPro" id="IPR036388">
    <property type="entry name" value="WH-like_DNA-bd_sf"/>
</dbReference>
<dbReference type="Pfam" id="PF00126">
    <property type="entry name" value="HTH_1"/>
    <property type="match status" value="1"/>
</dbReference>
<evidence type="ECO:0000256" key="2">
    <source>
        <dbReference type="ARBA" id="ARBA00023015"/>
    </source>
</evidence>
<evidence type="ECO:0000256" key="1">
    <source>
        <dbReference type="ARBA" id="ARBA00009437"/>
    </source>
</evidence>
<accession>A0A398BP46</accession>
<dbReference type="AlphaFoldDB" id="A0A398BP46"/>
<comment type="similarity">
    <text evidence="1">Belongs to the LysR transcriptional regulatory family.</text>
</comment>
<dbReference type="OrthoDB" id="9815174at2"/>
<evidence type="ECO:0000256" key="4">
    <source>
        <dbReference type="ARBA" id="ARBA00023163"/>
    </source>
</evidence>
<dbReference type="InterPro" id="IPR036390">
    <property type="entry name" value="WH_DNA-bd_sf"/>
</dbReference>
<dbReference type="FunFam" id="1.10.10.10:FF:000001">
    <property type="entry name" value="LysR family transcriptional regulator"/>
    <property type="match status" value="1"/>
</dbReference>
<dbReference type="Pfam" id="PF03466">
    <property type="entry name" value="LysR_substrate"/>
    <property type="match status" value="1"/>
</dbReference>
<feature type="domain" description="HTH lysR-type" evidence="5">
    <location>
        <begin position="1"/>
        <end position="58"/>
    </location>
</feature>
<reference evidence="6 7" key="1">
    <citation type="submission" date="2018-09" db="EMBL/GenBank/DDBJ databases">
        <title>Gemmobacter lutimaris sp. nov., a marine bacterium isolated from tidal flat.</title>
        <authorList>
            <person name="Lee D.W."/>
            <person name="Yoo Y."/>
            <person name="Kim J.-J."/>
            <person name="Kim B.S."/>
        </authorList>
    </citation>
    <scope>NUCLEOTIDE SEQUENCE [LARGE SCALE GENOMIC DNA]</scope>
    <source>
        <strain evidence="6 7">YJ-T1-11</strain>
    </source>
</reference>
<dbReference type="CDD" id="cd05466">
    <property type="entry name" value="PBP2_LTTR_substrate"/>
    <property type="match status" value="1"/>
</dbReference>
<evidence type="ECO:0000313" key="7">
    <source>
        <dbReference type="Proteomes" id="UP000266649"/>
    </source>
</evidence>
<dbReference type="InterPro" id="IPR000847">
    <property type="entry name" value="LysR_HTH_N"/>
</dbReference>
<proteinExistence type="inferred from homology"/>
<evidence type="ECO:0000256" key="3">
    <source>
        <dbReference type="ARBA" id="ARBA00023125"/>
    </source>
</evidence>
<dbReference type="Gene3D" id="3.40.190.290">
    <property type="match status" value="1"/>
</dbReference>
<protein>
    <submittedName>
        <fullName evidence="6">LysR family transcriptional regulator</fullName>
    </submittedName>
</protein>
<evidence type="ECO:0000259" key="5">
    <source>
        <dbReference type="PROSITE" id="PS50931"/>
    </source>
</evidence>
<organism evidence="6 7">
    <name type="scientific">Gemmobacter lutimaris</name>
    <dbReference type="NCBI Taxonomy" id="2306023"/>
    <lineage>
        <taxon>Bacteria</taxon>
        <taxon>Pseudomonadati</taxon>
        <taxon>Pseudomonadota</taxon>
        <taxon>Alphaproteobacteria</taxon>
        <taxon>Rhodobacterales</taxon>
        <taxon>Paracoccaceae</taxon>
        <taxon>Gemmobacter</taxon>
    </lineage>
</organism>
<dbReference type="GO" id="GO:0000976">
    <property type="term" value="F:transcription cis-regulatory region binding"/>
    <property type="evidence" value="ECO:0007669"/>
    <property type="project" value="TreeGrafter"/>
</dbReference>
<evidence type="ECO:0000313" key="6">
    <source>
        <dbReference type="EMBL" id="RID91474.1"/>
    </source>
</evidence>
<name>A0A398BP46_9RHOB</name>
<comment type="caution">
    <text evidence="6">The sequence shown here is derived from an EMBL/GenBank/DDBJ whole genome shotgun (WGS) entry which is preliminary data.</text>
</comment>
<keyword evidence="4" id="KW-0804">Transcription</keyword>
<dbReference type="Proteomes" id="UP000266649">
    <property type="component" value="Unassembled WGS sequence"/>
</dbReference>
<dbReference type="PANTHER" id="PTHR30126">
    <property type="entry name" value="HTH-TYPE TRANSCRIPTIONAL REGULATOR"/>
    <property type="match status" value="1"/>
</dbReference>
<keyword evidence="3" id="KW-0238">DNA-binding</keyword>
<dbReference type="GO" id="GO:0003700">
    <property type="term" value="F:DNA-binding transcription factor activity"/>
    <property type="evidence" value="ECO:0007669"/>
    <property type="project" value="InterPro"/>
</dbReference>
<dbReference type="RefSeq" id="WP_119135080.1">
    <property type="nucleotide sequence ID" value="NZ_QXXQ01000006.1"/>
</dbReference>
<dbReference type="EMBL" id="QXXQ01000006">
    <property type="protein sequence ID" value="RID91474.1"/>
    <property type="molecule type" value="Genomic_DNA"/>
</dbReference>
<dbReference type="SUPFAM" id="SSF46785">
    <property type="entry name" value="Winged helix' DNA-binding domain"/>
    <property type="match status" value="1"/>
</dbReference>